<organism evidence="6 7">
    <name type="scientific">Streptomyces physcomitrii</name>
    <dbReference type="NCBI Taxonomy" id="2724184"/>
    <lineage>
        <taxon>Bacteria</taxon>
        <taxon>Bacillati</taxon>
        <taxon>Actinomycetota</taxon>
        <taxon>Actinomycetes</taxon>
        <taxon>Kitasatosporales</taxon>
        <taxon>Streptomycetaceae</taxon>
        <taxon>Streptomyces</taxon>
    </lineage>
</organism>
<dbReference type="CDD" id="cd00090">
    <property type="entry name" value="HTH_ARSR"/>
    <property type="match status" value="1"/>
</dbReference>
<keyword evidence="3" id="KW-0804">Transcription</keyword>
<feature type="region of interest" description="Disordered" evidence="4">
    <location>
        <begin position="138"/>
        <end position="201"/>
    </location>
</feature>
<dbReference type="InterPro" id="IPR001845">
    <property type="entry name" value="HTH_ArsR_DNA-bd_dom"/>
</dbReference>
<evidence type="ECO:0000256" key="2">
    <source>
        <dbReference type="ARBA" id="ARBA00023125"/>
    </source>
</evidence>
<dbReference type="Gene3D" id="1.10.10.10">
    <property type="entry name" value="Winged helix-like DNA-binding domain superfamily/Winged helix DNA-binding domain"/>
    <property type="match status" value="1"/>
</dbReference>
<sequence length="201" mass="21506">MSQDAISREPPPHPDGNQLPGGAPLLGGKQLPGKEGDLGEHQPPGEERQLGGDQLLKVLNALGNPHRMRIVAALAGGRNYVSALARQIGMGRPLLHMHLQRLEAAGLVVGSLELSEDGKAMRFYELAPFRYELTPETVSRAAPTLTEGEKGEKGDGSGRPGKGEGEGEGEEQPAGNRDRDRDKKRTTKPGPTGRTQEERTS</sequence>
<dbReference type="InterPro" id="IPR036390">
    <property type="entry name" value="WH_DNA-bd_sf"/>
</dbReference>
<comment type="caution">
    <text evidence="6">The sequence shown here is derived from an EMBL/GenBank/DDBJ whole genome shotgun (WGS) entry which is preliminary data.</text>
</comment>
<feature type="domain" description="HTH arsR-type" evidence="5">
    <location>
        <begin position="57"/>
        <end position="146"/>
    </location>
</feature>
<keyword evidence="2" id="KW-0238">DNA-binding</keyword>
<accession>A0ABX1H0Z8</accession>
<name>A0ABX1H0Z8_9ACTN</name>
<keyword evidence="1" id="KW-0805">Transcription regulation</keyword>
<feature type="compositionally biased region" description="Basic and acidic residues" evidence="4">
    <location>
        <begin position="147"/>
        <end position="165"/>
    </location>
</feature>
<keyword evidence="7" id="KW-1185">Reference proteome</keyword>
<protein>
    <submittedName>
        <fullName evidence="6">Winged helix-turn-helix transcriptional regulator</fullName>
    </submittedName>
</protein>
<dbReference type="SMART" id="SM00418">
    <property type="entry name" value="HTH_ARSR"/>
    <property type="match status" value="1"/>
</dbReference>
<dbReference type="InterPro" id="IPR051081">
    <property type="entry name" value="HTH_MetalResp_TranReg"/>
</dbReference>
<dbReference type="InterPro" id="IPR011991">
    <property type="entry name" value="ArsR-like_HTH"/>
</dbReference>
<dbReference type="InterPro" id="IPR036388">
    <property type="entry name" value="WH-like_DNA-bd_sf"/>
</dbReference>
<evidence type="ECO:0000259" key="5">
    <source>
        <dbReference type="SMART" id="SM00418"/>
    </source>
</evidence>
<evidence type="ECO:0000256" key="1">
    <source>
        <dbReference type="ARBA" id="ARBA00023015"/>
    </source>
</evidence>
<evidence type="ECO:0000256" key="4">
    <source>
        <dbReference type="SAM" id="MobiDB-lite"/>
    </source>
</evidence>
<reference evidence="6 7" key="1">
    <citation type="submission" date="2020-04" db="EMBL/GenBank/DDBJ databases">
        <title>Phylogenetic Diversity and Antibacterial Activity against Ralstonia solanacearum of Endophytic Actinomycete Isolated from Moss.</title>
        <authorList>
            <person name="Zhuang X."/>
        </authorList>
    </citation>
    <scope>NUCLEOTIDE SEQUENCE [LARGE SCALE GENOMIC DNA]</scope>
    <source>
        <strain evidence="6 7">LD120</strain>
    </source>
</reference>
<feature type="region of interest" description="Disordered" evidence="4">
    <location>
        <begin position="1"/>
        <end position="51"/>
    </location>
</feature>
<dbReference type="EMBL" id="JAAWWP010000003">
    <property type="protein sequence ID" value="NKI40924.1"/>
    <property type="molecule type" value="Genomic_DNA"/>
</dbReference>
<feature type="compositionally biased region" description="Basic and acidic residues" evidence="4">
    <location>
        <begin position="32"/>
        <end position="50"/>
    </location>
</feature>
<dbReference type="SUPFAM" id="SSF46785">
    <property type="entry name" value="Winged helix' DNA-binding domain"/>
    <property type="match status" value="1"/>
</dbReference>
<dbReference type="PANTHER" id="PTHR33154:SF18">
    <property type="entry name" value="ARSENICAL RESISTANCE OPERON REPRESSOR"/>
    <property type="match status" value="1"/>
</dbReference>
<feature type="compositionally biased region" description="Basic and acidic residues" evidence="4">
    <location>
        <begin position="1"/>
        <end position="12"/>
    </location>
</feature>
<dbReference type="Proteomes" id="UP000772196">
    <property type="component" value="Unassembled WGS sequence"/>
</dbReference>
<evidence type="ECO:0000256" key="3">
    <source>
        <dbReference type="ARBA" id="ARBA00023163"/>
    </source>
</evidence>
<proteinExistence type="predicted"/>
<gene>
    <name evidence="6" type="ORF">HFV08_06680</name>
</gene>
<evidence type="ECO:0000313" key="7">
    <source>
        <dbReference type="Proteomes" id="UP000772196"/>
    </source>
</evidence>
<dbReference type="Pfam" id="PF12840">
    <property type="entry name" value="HTH_20"/>
    <property type="match status" value="1"/>
</dbReference>
<evidence type="ECO:0000313" key="6">
    <source>
        <dbReference type="EMBL" id="NKI40924.1"/>
    </source>
</evidence>
<dbReference type="PANTHER" id="PTHR33154">
    <property type="entry name" value="TRANSCRIPTIONAL REGULATOR, ARSR FAMILY"/>
    <property type="match status" value="1"/>
</dbReference>